<gene>
    <name evidence="1" type="ORF">G7067_00320</name>
</gene>
<organism evidence="1 2">
    <name type="scientific">Leucobacter insecticola</name>
    <dbReference type="NCBI Taxonomy" id="2714934"/>
    <lineage>
        <taxon>Bacteria</taxon>
        <taxon>Bacillati</taxon>
        <taxon>Actinomycetota</taxon>
        <taxon>Actinomycetes</taxon>
        <taxon>Micrococcales</taxon>
        <taxon>Microbacteriaceae</taxon>
        <taxon>Leucobacter</taxon>
    </lineage>
</organism>
<sequence length="591" mass="64721">MVDGVIQERTGLVNRVAEYLRSGFDVNVVSPPGNGGSWFLRSLQASLEESGAEVVFLPRTGEQNSIPSAFSQFLVGEDPAGNRQLANSRALSTGSAVSRLVRTVGNKALVLIAESPQTLTPALRSLLTMYRQQARVNVIALSPQAQPRLLEDSSVILVTLPTLSLETLRTTLHAKLGAPINAATLGRVYAKSGGLIALAVAICETARIEGRLQFSDGEWCAKDNLWSDALIPLMMRYTEQLELDEMQGLETLAEAGVIDACDAERFIGDATLDRLERRGIVVIHHSQNRRWMSINPPLLQEMLTHTTTQTRQGLPGTAETPSPVLEPRAAQPARYRTRTRIAPLAPSFLSLLARNRRVEMEDAATAFQDQASRENALRYTMALVDERADPLEILTVIAAGEAATGSDYHLAELIRWKAWLLAYCLGDLARAESVLTDPGVPAAYRQMLTATRIEMLVDLAQIPSDAVEVLQLEADAPEEAVPVICHALAVVHLVQGQPELAAAALDHIVLGSDEDVDHIRDVLSGFVALLLGEFDRAFEIACRGFERAKSELDEAALREHTHLLTLLLMVRGRREEIMHLRELFDALGGRR</sequence>
<dbReference type="AlphaFoldDB" id="A0A6G8FG39"/>
<dbReference type="KEGG" id="lins:G7067_00320"/>
<evidence type="ECO:0000313" key="2">
    <source>
        <dbReference type="Proteomes" id="UP000501387"/>
    </source>
</evidence>
<dbReference type="EMBL" id="CP049934">
    <property type="protein sequence ID" value="QIM15209.1"/>
    <property type="molecule type" value="Genomic_DNA"/>
</dbReference>
<evidence type="ECO:0000313" key="1">
    <source>
        <dbReference type="EMBL" id="QIM15209.1"/>
    </source>
</evidence>
<reference evidence="1 2" key="1">
    <citation type="submission" date="2020-03" db="EMBL/GenBank/DDBJ databases">
        <title>Leucobacter sp. nov., isolated from beetles.</title>
        <authorList>
            <person name="Hyun D.-W."/>
            <person name="Bae J.-W."/>
        </authorList>
    </citation>
    <scope>NUCLEOTIDE SEQUENCE [LARGE SCALE GENOMIC DNA]</scope>
    <source>
        <strain evidence="1 2">HDW9B</strain>
    </source>
</reference>
<evidence type="ECO:0008006" key="3">
    <source>
        <dbReference type="Google" id="ProtNLM"/>
    </source>
</evidence>
<name>A0A6G8FG39_9MICO</name>
<dbReference type="RefSeq" id="WP_166321184.1">
    <property type="nucleotide sequence ID" value="NZ_CP049934.1"/>
</dbReference>
<dbReference type="Proteomes" id="UP000501387">
    <property type="component" value="Chromosome"/>
</dbReference>
<keyword evidence="2" id="KW-1185">Reference proteome</keyword>
<proteinExistence type="predicted"/>
<accession>A0A6G8FG39</accession>
<protein>
    <recommendedName>
        <fullName evidence="3">Tetratricopeptide repeat protein</fullName>
    </recommendedName>
</protein>